<feature type="compositionally biased region" description="Basic residues" evidence="1">
    <location>
        <begin position="185"/>
        <end position="202"/>
    </location>
</feature>
<keyword evidence="3" id="KW-1185">Reference proteome</keyword>
<dbReference type="EMBL" id="JACHZG010000001">
    <property type="protein sequence ID" value="MBB3325775.1"/>
    <property type="molecule type" value="Genomic_DNA"/>
</dbReference>
<organism evidence="2 3">
    <name type="scientific">Microlunatus antarcticus</name>
    <dbReference type="NCBI Taxonomy" id="53388"/>
    <lineage>
        <taxon>Bacteria</taxon>
        <taxon>Bacillati</taxon>
        <taxon>Actinomycetota</taxon>
        <taxon>Actinomycetes</taxon>
        <taxon>Propionibacteriales</taxon>
        <taxon>Propionibacteriaceae</taxon>
        <taxon>Microlunatus</taxon>
    </lineage>
</organism>
<evidence type="ECO:0000313" key="2">
    <source>
        <dbReference type="EMBL" id="MBB3325775.1"/>
    </source>
</evidence>
<gene>
    <name evidence="2" type="ORF">FHX39_000719</name>
</gene>
<proteinExistence type="predicted"/>
<feature type="region of interest" description="Disordered" evidence="1">
    <location>
        <begin position="184"/>
        <end position="210"/>
    </location>
</feature>
<dbReference type="Proteomes" id="UP000565572">
    <property type="component" value="Unassembled WGS sequence"/>
</dbReference>
<dbReference type="RefSeq" id="WP_183336830.1">
    <property type="nucleotide sequence ID" value="NZ_JACHZG010000001.1"/>
</dbReference>
<protein>
    <recommendedName>
        <fullName evidence="4">Cytoplasmic protein</fullName>
    </recommendedName>
</protein>
<evidence type="ECO:0000313" key="3">
    <source>
        <dbReference type="Proteomes" id="UP000565572"/>
    </source>
</evidence>
<evidence type="ECO:0000256" key="1">
    <source>
        <dbReference type="SAM" id="MobiDB-lite"/>
    </source>
</evidence>
<dbReference type="NCBIfam" id="NF038085">
    <property type="entry name" value="MSMEG_6728_fam"/>
    <property type="match status" value="1"/>
</dbReference>
<dbReference type="AlphaFoldDB" id="A0A7W5P5S2"/>
<dbReference type="InterPro" id="IPR004260">
    <property type="entry name" value="Pyr-dimer_DNA_glycosylase"/>
</dbReference>
<comment type="caution">
    <text evidence="2">The sequence shown here is derived from an EMBL/GenBank/DDBJ whole genome shotgun (WGS) entry which is preliminary data.</text>
</comment>
<sequence length="210" mass="23411">MQTFLPYADFARSAEALDDKRLGKQRVEVIQIVRALTVPGYAWKTHPAVLMWQGHEEALGRYGLAMCEAWVGRGFGDTCAGTITEDLATFGIAPIRSEEALREVDAMPPWDVDGDPVLESHRSALVRKDPELYGPMFPDADPAVPYVWPVRSASVIEAEQRKAANAVKREERRLAKLVEEAELARRRRSAAAKRGAKTRAEKKRAEQQGV</sequence>
<accession>A0A7W5P5S2</accession>
<name>A0A7W5P5S2_9ACTN</name>
<reference evidence="2 3" key="1">
    <citation type="submission" date="2020-08" db="EMBL/GenBank/DDBJ databases">
        <title>Sequencing the genomes of 1000 actinobacteria strains.</title>
        <authorList>
            <person name="Klenk H.-P."/>
        </authorList>
    </citation>
    <scope>NUCLEOTIDE SEQUENCE [LARGE SCALE GENOMIC DNA]</scope>
    <source>
        <strain evidence="2 3">DSM 11053</strain>
    </source>
</reference>
<dbReference type="Pfam" id="PF03013">
    <property type="entry name" value="Pyr_excise"/>
    <property type="match status" value="1"/>
</dbReference>
<evidence type="ECO:0008006" key="4">
    <source>
        <dbReference type="Google" id="ProtNLM"/>
    </source>
</evidence>